<evidence type="ECO:0000313" key="9">
    <source>
        <dbReference type="EMBL" id="WAR10985.1"/>
    </source>
</evidence>
<dbReference type="CDD" id="cd18989">
    <property type="entry name" value="LGIC_ECD_cation"/>
    <property type="match status" value="1"/>
</dbReference>
<comment type="subcellular location">
    <subcellularLocation>
        <location evidence="1">Membrane</location>
        <topology evidence="1">Multi-pass membrane protein</topology>
    </subcellularLocation>
</comment>
<feature type="region of interest" description="Disordered" evidence="5">
    <location>
        <begin position="329"/>
        <end position="356"/>
    </location>
</feature>
<dbReference type="InterPro" id="IPR006202">
    <property type="entry name" value="Neur_chan_lig-bd"/>
</dbReference>
<dbReference type="Gene3D" id="2.70.170.10">
    <property type="entry name" value="Neurotransmitter-gated ion-channel ligand-binding domain"/>
    <property type="match status" value="1"/>
</dbReference>
<dbReference type="InterPro" id="IPR038050">
    <property type="entry name" value="Neuro_actylchol_rec"/>
</dbReference>
<gene>
    <name evidence="9" type="ORF">MAR_036061</name>
</gene>
<keyword evidence="10" id="KW-1185">Reference proteome</keyword>
<feature type="compositionally biased region" description="Low complexity" evidence="5">
    <location>
        <begin position="336"/>
        <end position="356"/>
    </location>
</feature>
<evidence type="ECO:0000259" key="8">
    <source>
        <dbReference type="Pfam" id="PF02932"/>
    </source>
</evidence>
<dbReference type="PANTHER" id="PTHR18945">
    <property type="entry name" value="NEUROTRANSMITTER GATED ION CHANNEL"/>
    <property type="match status" value="1"/>
</dbReference>
<dbReference type="PROSITE" id="PS00236">
    <property type="entry name" value="NEUROTR_ION_CHANNEL"/>
    <property type="match status" value="1"/>
</dbReference>
<evidence type="ECO:0000256" key="6">
    <source>
        <dbReference type="SAM" id="Phobius"/>
    </source>
</evidence>
<dbReference type="SUPFAM" id="SSF63712">
    <property type="entry name" value="Nicotinic receptor ligand binding domain-like"/>
    <property type="match status" value="1"/>
</dbReference>
<keyword evidence="4 6" id="KW-0472">Membrane</keyword>
<keyword evidence="2 6" id="KW-0812">Transmembrane</keyword>
<evidence type="ECO:0000259" key="7">
    <source>
        <dbReference type="Pfam" id="PF02931"/>
    </source>
</evidence>
<name>A0ABY7ELW5_MYAAR</name>
<dbReference type="InterPro" id="IPR018000">
    <property type="entry name" value="Neurotransmitter_ion_chnl_CS"/>
</dbReference>
<proteinExistence type="predicted"/>
<feature type="domain" description="Neurotransmitter-gated ion-channel ligand-binding" evidence="7">
    <location>
        <begin position="94"/>
        <end position="209"/>
    </location>
</feature>
<dbReference type="Proteomes" id="UP001164746">
    <property type="component" value="Chromosome 7"/>
</dbReference>
<evidence type="ECO:0000256" key="1">
    <source>
        <dbReference type="ARBA" id="ARBA00004141"/>
    </source>
</evidence>
<dbReference type="InterPro" id="IPR036719">
    <property type="entry name" value="Neuro-gated_channel_TM_sf"/>
</dbReference>
<feature type="transmembrane region" description="Helical" evidence="6">
    <location>
        <begin position="280"/>
        <end position="299"/>
    </location>
</feature>
<dbReference type="Gene3D" id="1.20.58.390">
    <property type="entry name" value="Neurotransmitter-gated ion-channel transmembrane domain"/>
    <property type="match status" value="1"/>
</dbReference>
<accession>A0ABY7ELW5</accession>
<feature type="transmembrane region" description="Helical" evidence="6">
    <location>
        <begin position="216"/>
        <end position="236"/>
    </location>
</feature>
<evidence type="ECO:0000313" key="10">
    <source>
        <dbReference type="Proteomes" id="UP001164746"/>
    </source>
</evidence>
<organism evidence="9 10">
    <name type="scientific">Mya arenaria</name>
    <name type="common">Soft-shell clam</name>
    <dbReference type="NCBI Taxonomy" id="6604"/>
    <lineage>
        <taxon>Eukaryota</taxon>
        <taxon>Metazoa</taxon>
        <taxon>Spiralia</taxon>
        <taxon>Lophotrochozoa</taxon>
        <taxon>Mollusca</taxon>
        <taxon>Bivalvia</taxon>
        <taxon>Autobranchia</taxon>
        <taxon>Heteroconchia</taxon>
        <taxon>Euheterodonta</taxon>
        <taxon>Imparidentia</taxon>
        <taxon>Neoheterodontei</taxon>
        <taxon>Myida</taxon>
        <taxon>Myoidea</taxon>
        <taxon>Myidae</taxon>
        <taxon>Mya</taxon>
    </lineage>
</organism>
<dbReference type="SUPFAM" id="SSF90112">
    <property type="entry name" value="Neurotransmitter-gated ion-channel transmembrane pore"/>
    <property type="match status" value="1"/>
</dbReference>
<sequence>MHQLPTPVTDLNYPSISDFHVTLLEVAPAPCVLSYSTISANNLYTALTLGFQSIVRPSDTTNVTLTLGIYAINYLDVHNQELSVSVWIQAPLFCLPRRHDQDAYTSSEQVFQVNSTGYVEMSSSGQFTIHCPVDVQYFPYDVQTCTLVITSSVYPSASVFFTGENADTSQLTGNDEWEITSHSVDSSDYDANATSSFSKVTYTLELTRLTSGALQGALMTPLLLSSFLGISTFLVPSEASGKLLVPLAILVAQALFINLLSEEIPFSGNPSPVIGTYLKALVAVSVVETVLTIFVVRIYHNKDRRKPMSRLLQRFTAFLTVVTCVGSNQDNSNSASTPTSESEIESNIETPNTTTTEVPEVVHTVNGAKNPIKRRLSLKTISPDHSFATSSKEDFRKAKRSRAWGDTGTLCGRGTDRKWTWEDMSRGFDRSFGFLKNYNRS</sequence>
<keyword evidence="3 6" id="KW-1133">Transmembrane helix</keyword>
<evidence type="ECO:0000256" key="2">
    <source>
        <dbReference type="ARBA" id="ARBA00022692"/>
    </source>
</evidence>
<feature type="transmembrane region" description="Helical" evidence="6">
    <location>
        <begin position="243"/>
        <end position="260"/>
    </location>
</feature>
<dbReference type="InterPro" id="IPR006029">
    <property type="entry name" value="Neurotrans-gated_channel_TM"/>
</dbReference>
<dbReference type="CDD" id="cd19051">
    <property type="entry name" value="LGIC_TM_cation"/>
    <property type="match status" value="1"/>
</dbReference>
<protein>
    <submittedName>
        <fullName evidence="9">ACHB3-like protein</fullName>
    </submittedName>
</protein>
<dbReference type="InterPro" id="IPR006201">
    <property type="entry name" value="Neur_channel"/>
</dbReference>
<dbReference type="EMBL" id="CP111018">
    <property type="protein sequence ID" value="WAR10985.1"/>
    <property type="molecule type" value="Genomic_DNA"/>
</dbReference>
<evidence type="ECO:0000256" key="4">
    <source>
        <dbReference type="ARBA" id="ARBA00023136"/>
    </source>
</evidence>
<feature type="domain" description="Neurotransmitter-gated ion-channel transmembrane" evidence="8">
    <location>
        <begin position="219"/>
        <end position="360"/>
    </location>
</feature>
<dbReference type="Pfam" id="PF02931">
    <property type="entry name" value="Neur_chan_LBD"/>
    <property type="match status" value="1"/>
</dbReference>
<evidence type="ECO:0000256" key="3">
    <source>
        <dbReference type="ARBA" id="ARBA00022989"/>
    </source>
</evidence>
<reference evidence="9" key="1">
    <citation type="submission" date="2022-11" db="EMBL/GenBank/DDBJ databases">
        <title>Centuries of genome instability and evolution in soft-shell clam transmissible cancer (bioRxiv).</title>
        <authorList>
            <person name="Hart S.F.M."/>
            <person name="Yonemitsu M.A."/>
            <person name="Giersch R.M."/>
            <person name="Beal B.F."/>
            <person name="Arriagada G."/>
            <person name="Davis B.W."/>
            <person name="Ostrander E.A."/>
            <person name="Goff S.P."/>
            <person name="Metzger M.J."/>
        </authorList>
    </citation>
    <scope>NUCLEOTIDE SEQUENCE</scope>
    <source>
        <strain evidence="9">MELC-2E11</strain>
        <tissue evidence="9">Siphon/mantle</tissue>
    </source>
</reference>
<dbReference type="Pfam" id="PF02932">
    <property type="entry name" value="Neur_chan_memb"/>
    <property type="match status" value="1"/>
</dbReference>
<dbReference type="InterPro" id="IPR036734">
    <property type="entry name" value="Neur_chan_lig-bd_sf"/>
</dbReference>
<evidence type="ECO:0000256" key="5">
    <source>
        <dbReference type="SAM" id="MobiDB-lite"/>
    </source>
</evidence>